<accession>A0A4P8KE68</accession>
<evidence type="ECO:0000313" key="2">
    <source>
        <dbReference type="Proteomes" id="UP000316316"/>
    </source>
</evidence>
<proteinExistence type="predicted"/>
<organism evidence="1 2">
    <name type="scientific">Enterococcus avium</name>
    <name type="common">Streptococcus avium</name>
    <dbReference type="NCBI Taxonomy" id="33945"/>
    <lineage>
        <taxon>Bacteria</taxon>
        <taxon>Bacillati</taxon>
        <taxon>Bacillota</taxon>
        <taxon>Bacilli</taxon>
        <taxon>Lactobacillales</taxon>
        <taxon>Enterococcaceae</taxon>
        <taxon>Enterococcus</taxon>
    </lineage>
</organism>
<protein>
    <submittedName>
        <fullName evidence="1">Cytoplasmic protein</fullName>
    </submittedName>
</protein>
<dbReference type="EMBL" id="PDXQ01000002">
    <property type="protein sequence ID" value="TRZ28614.1"/>
    <property type="molecule type" value="Genomic_DNA"/>
</dbReference>
<comment type="caution">
    <text evidence="1">The sequence shown here is derived from an EMBL/GenBank/DDBJ whole genome shotgun (WGS) entry which is preliminary data.</text>
</comment>
<evidence type="ECO:0000313" key="1">
    <source>
        <dbReference type="EMBL" id="TRZ28614.1"/>
    </source>
</evidence>
<dbReference type="RefSeq" id="WP_016178938.1">
    <property type="nucleotide sequence ID" value="NZ_CAAKNX010000029.1"/>
</dbReference>
<sequence length="87" mass="10290">MKEIYQAAYKYSIYNKELLKKSGLCGCFYCCLLFQYERINEWIDGDPDLTALCPNCGIDSVIPRSEHYLLSVEFLEEMRAVWFWTVN</sequence>
<reference evidence="1 2" key="1">
    <citation type="submission" date="2017-10" db="EMBL/GenBank/DDBJ databases">
        <title>FDA dAtabase for Regulatory Grade micrObial Sequences (FDA-ARGOS): Supporting development and validation of Infectious Disease Dx tests.</title>
        <authorList>
            <person name="Campos J."/>
            <person name="Goldberg B."/>
            <person name="Tallon L.J."/>
            <person name="Sadzewicz L."/>
            <person name="Sengamalay N."/>
            <person name="Ott S."/>
            <person name="Godinez A."/>
            <person name="Nagaraj S."/>
            <person name="Vyas G."/>
            <person name="Aluvathingal J."/>
            <person name="Nadendla S."/>
            <person name="Geyer C."/>
            <person name="Nandy P."/>
            <person name="Hobson J."/>
            <person name="Sichtig H."/>
        </authorList>
    </citation>
    <scope>NUCLEOTIDE SEQUENCE [LARGE SCALE GENOMIC DNA]</scope>
    <source>
        <strain evidence="1 2">FDAARGOS_185</strain>
    </source>
</reference>
<dbReference type="Proteomes" id="UP000316316">
    <property type="component" value="Unassembled WGS sequence"/>
</dbReference>
<dbReference type="AlphaFoldDB" id="A0A4P8KE68"/>
<name>A0A4P8KE68_ENTAV</name>
<gene>
    <name evidence="1" type="ORF">AUF17_18045</name>
</gene>